<name>A0A7Z1DS82_9GAMM</name>
<dbReference type="Proteomes" id="UP000216984">
    <property type="component" value="Unassembled WGS sequence"/>
</dbReference>
<reference evidence="1 2" key="1">
    <citation type="submission" date="2017-06" db="EMBL/GenBank/DDBJ databases">
        <title>Draft genome sequence of the halophilic bacterium Marinobacter vinifirmus FB1.</title>
        <authorList>
            <person name="Stepanov V.G."/>
            <person name="Roberts D.J."/>
            <person name="Fox G.E."/>
        </authorList>
    </citation>
    <scope>NUCLEOTIDE SEQUENCE [LARGE SCALE GENOMIC DNA]</scope>
    <source>
        <strain evidence="1 2">FB1</strain>
    </source>
</reference>
<evidence type="ECO:0000313" key="1">
    <source>
        <dbReference type="EMBL" id="OZC35053.1"/>
    </source>
</evidence>
<organism evidence="1 2">
    <name type="scientific">Marinobacter vinifirmus</name>
    <dbReference type="NCBI Taxonomy" id="355591"/>
    <lineage>
        <taxon>Bacteria</taxon>
        <taxon>Pseudomonadati</taxon>
        <taxon>Pseudomonadota</taxon>
        <taxon>Gammaproteobacteria</taxon>
        <taxon>Pseudomonadales</taxon>
        <taxon>Marinobacteraceae</taxon>
        <taxon>Marinobacter</taxon>
    </lineage>
</organism>
<keyword evidence="2" id="KW-1185">Reference proteome</keyword>
<dbReference type="EMBL" id="NEFY01000016">
    <property type="protein sequence ID" value="OZC35053.1"/>
    <property type="molecule type" value="Genomic_DNA"/>
</dbReference>
<sequence length="115" mass="12628">MTKEEEQLRPETLRSFPHWEPPTAEEIRLVVRLAARARGKRKLTHVELASLCGASSTGSGSGKGSRTVRRWIGGESRIPYAAWAILCAEAGLGFIWRGESPETGGLEETDENGHK</sequence>
<evidence type="ECO:0000313" key="2">
    <source>
        <dbReference type="Proteomes" id="UP000216984"/>
    </source>
</evidence>
<protein>
    <submittedName>
        <fullName evidence="1">Uncharacterized protein</fullName>
    </submittedName>
</protein>
<comment type="caution">
    <text evidence="1">The sequence shown here is derived from an EMBL/GenBank/DDBJ whole genome shotgun (WGS) entry which is preliminary data.</text>
</comment>
<gene>
    <name evidence="1" type="ORF">B9Q17_07505</name>
</gene>
<proteinExistence type="predicted"/>
<accession>A0A7Z1DS82</accession>
<dbReference type="AlphaFoldDB" id="A0A7Z1DS82"/>